<dbReference type="GO" id="GO:0000981">
    <property type="term" value="F:DNA-binding transcription factor activity, RNA polymerase II-specific"/>
    <property type="evidence" value="ECO:0007669"/>
    <property type="project" value="TreeGrafter"/>
</dbReference>
<keyword evidence="8" id="KW-0472">Membrane</keyword>
<evidence type="ECO:0000256" key="8">
    <source>
        <dbReference type="SAM" id="Phobius"/>
    </source>
</evidence>
<keyword evidence="2" id="KW-0479">Metal-binding</keyword>
<dbReference type="Pfam" id="PF01422">
    <property type="entry name" value="zf-NF-X1"/>
    <property type="match status" value="9"/>
</dbReference>
<evidence type="ECO:0000259" key="9">
    <source>
        <dbReference type="PROSITE" id="PS50016"/>
    </source>
</evidence>
<name>A0AA88HHI7_ARTSF</name>
<keyword evidence="4 6" id="KW-0863">Zinc-finger</keyword>
<feature type="compositionally biased region" description="Basic residues" evidence="7">
    <location>
        <begin position="757"/>
        <end position="767"/>
    </location>
</feature>
<dbReference type="GO" id="GO:0008270">
    <property type="term" value="F:zinc ion binding"/>
    <property type="evidence" value="ECO:0007669"/>
    <property type="project" value="UniProtKB-KW"/>
</dbReference>
<proteinExistence type="inferred from homology"/>
<evidence type="ECO:0000256" key="1">
    <source>
        <dbReference type="ARBA" id="ARBA00007269"/>
    </source>
</evidence>
<keyword evidence="5" id="KW-0862">Zinc</keyword>
<evidence type="ECO:0000256" key="2">
    <source>
        <dbReference type="ARBA" id="ARBA00022723"/>
    </source>
</evidence>
<comment type="caution">
    <text evidence="10">The sequence shown here is derived from an EMBL/GenBank/DDBJ whole genome shotgun (WGS) entry which is preliminary data.</text>
</comment>
<reference evidence="10" key="1">
    <citation type="submission" date="2023-07" db="EMBL/GenBank/DDBJ databases">
        <title>Chromosome-level genome assembly of Artemia franciscana.</title>
        <authorList>
            <person name="Jo E."/>
        </authorList>
    </citation>
    <scope>NUCLEOTIDE SEQUENCE</scope>
    <source>
        <tissue evidence="10">Whole body</tissue>
    </source>
</reference>
<comment type="similarity">
    <text evidence="1">Belongs to the NFX1 family.</text>
</comment>
<dbReference type="InterPro" id="IPR019786">
    <property type="entry name" value="Zinc_finger_PHD-type_CS"/>
</dbReference>
<dbReference type="PANTHER" id="PTHR12360:SF1">
    <property type="entry name" value="NF-X1-TYPE ZINC FINGER PROTEIN NFXL1"/>
    <property type="match status" value="1"/>
</dbReference>
<feature type="domain" description="PHD-type" evidence="9">
    <location>
        <begin position="45"/>
        <end position="116"/>
    </location>
</feature>
<evidence type="ECO:0000313" key="10">
    <source>
        <dbReference type="EMBL" id="KAK2712105.1"/>
    </source>
</evidence>
<dbReference type="Proteomes" id="UP001187531">
    <property type="component" value="Unassembled WGS sequence"/>
</dbReference>
<dbReference type="CDD" id="cd06008">
    <property type="entry name" value="NF-X1-zinc-finger"/>
    <property type="match status" value="4"/>
</dbReference>
<evidence type="ECO:0000256" key="4">
    <source>
        <dbReference type="ARBA" id="ARBA00022771"/>
    </source>
</evidence>
<evidence type="ECO:0000256" key="7">
    <source>
        <dbReference type="SAM" id="MobiDB-lite"/>
    </source>
</evidence>
<dbReference type="InterPro" id="IPR034078">
    <property type="entry name" value="NFX1_fam"/>
</dbReference>
<keyword evidence="8" id="KW-1133">Transmembrane helix</keyword>
<accession>A0AA88HHI7</accession>
<dbReference type="GO" id="GO:0000977">
    <property type="term" value="F:RNA polymerase II transcription regulatory region sequence-specific DNA binding"/>
    <property type="evidence" value="ECO:0007669"/>
    <property type="project" value="TreeGrafter"/>
</dbReference>
<keyword evidence="11" id="KW-1185">Reference proteome</keyword>
<dbReference type="GO" id="GO:0005634">
    <property type="term" value="C:nucleus"/>
    <property type="evidence" value="ECO:0007669"/>
    <property type="project" value="InterPro"/>
</dbReference>
<evidence type="ECO:0000256" key="5">
    <source>
        <dbReference type="ARBA" id="ARBA00022833"/>
    </source>
</evidence>
<evidence type="ECO:0000256" key="3">
    <source>
        <dbReference type="ARBA" id="ARBA00022737"/>
    </source>
</evidence>
<feature type="region of interest" description="Disordered" evidence="7">
    <location>
        <begin position="757"/>
        <end position="776"/>
    </location>
</feature>
<organism evidence="10 11">
    <name type="scientific">Artemia franciscana</name>
    <name type="common">Brine shrimp</name>
    <name type="synonym">Artemia sanfranciscana</name>
    <dbReference type="NCBI Taxonomy" id="6661"/>
    <lineage>
        <taxon>Eukaryota</taxon>
        <taxon>Metazoa</taxon>
        <taxon>Ecdysozoa</taxon>
        <taxon>Arthropoda</taxon>
        <taxon>Crustacea</taxon>
        <taxon>Branchiopoda</taxon>
        <taxon>Anostraca</taxon>
        <taxon>Artemiidae</taxon>
        <taxon>Artemia</taxon>
    </lineage>
</organism>
<dbReference type="PANTHER" id="PTHR12360">
    <property type="entry name" value="NUCLEAR TRANSCRIPTION FACTOR, X-BOX BINDING 1 NFX1"/>
    <property type="match status" value="1"/>
</dbReference>
<protein>
    <recommendedName>
        <fullName evidence="9">PHD-type domain-containing protein</fullName>
    </recommendedName>
</protein>
<dbReference type="InterPro" id="IPR019787">
    <property type="entry name" value="Znf_PHD-finger"/>
</dbReference>
<evidence type="ECO:0000313" key="11">
    <source>
        <dbReference type="Proteomes" id="UP001187531"/>
    </source>
</evidence>
<gene>
    <name evidence="10" type="ORF">QYM36_010958</name>
</gene>
<sequence>MTNVGICTTDDADKVIDNIINAYGGEVASLSRTKEFLEAALRSEEICCLICLEGIQKTDAIWSCDCCFESLHMSCVQKWGRDSISYQKDAAIDRFGPSADIDAKSFKWSCPKCRTEYSYSLIPERYYCFCKKAVNPCYDPWLVPHSCSEICRKELKPKCGHRCLLPCHPGPCPPCPKTVNAICHCEKSSPKTLRCSSKTWSCGKPCGKTLNCGQHPCQQPCHEGPCSPCEKRSVQRCQCRKKTMERPCYTPNWQCEMPCGKAYSCGSHDCEIVCHEGPCGLCPLSLTRSCPCGKSSYLLPCTKSIPNCGSTCGKQLSCGSHYCAERCHRGPCGTCLQMSVKECRCGNKRKELPCYKEFTCESKCKRLRDCRRHPCNRKCCNKDCPPCEQVCGRVLGCGNHKCAGRCHEGRCYPCHEKVVLTCACGASRITVPCGREKNVKPPKCGKQCQVPSDCHHPERRRHLCHFGKCPPCKRECGLNYPDCDHICVTPCHDNVLVKVDSDTGKKRSGPWEKLKEPSIEIRKLPCPPCDVPVPVTCLGGHETKNWPCHNSKPSSCYRPCGQVLLCSNHICSRPCHKVEDGRNLKEAGSSCEECEEPCLKARPEGCVHPCVKPCHPGSCPQCLQTVKCRCHCGLNWAYYKCGEWISSKGLAREKMKSCSDQCPKLMSCGHRCFNTCHSGSCTSSKDCKKKKKITCLCKRIKREVMCCQDQSVNEKLKCDEQCIEKMSAKEKEKHNCETDDKIKRNRLEQEEYEKFQKKFNPKKKSRQQRSDETPETNDSKLISKFLFPISLVGIFVGITFYFVFNEKGFWD</sequence>
<feature type="transmembrane region" description="Helical" evidence="8">
    <location>
        <begin position="785"/>
        <end position="804"/>
    </location>
</feature>
<dbReference type="SMART" id="SM00438">
    <property type="entry name" value="ZnF_NFX"/>
    <property type="match status" value="10"/>
</dbReference>
<dbReference type="AlphaFoldDB" id="A0AA88HHI7"/>
<keyword evidence="3" id="KW-0677">Repeat</keyword>
<dbReference type="InterPro" id="IPR000967">
    <property type="entry name" value="Znf_NFX1"/>
</dbReference>
<evidence type="ECO:0000256" key="6">
    <source>
        <dbReference type="PROSITE-ProRule" id="PRU00146"/>
    </source>
</evidence>
<dbReference type="PROSITE" id="PS50016">
    <property type="entry name" value="ZF_PHD_2"/>
    <property type="match status" value="1"/>
</dbReference>
<dbReference type="EMBL" id="JAVRJZ010000015">
    <property type="protein sequence ID" value="KAK2712105.1"/>
    <property type="molecule type" value="Genomic_DNA"/>
</dbReference>
<keyword evidence="8" id="KW-0812">Transmembrane</keyword>
<dbReference type="PROSITE" id="PS01359">
    <property type="entry name" value="ZF_PHD_1"/>
    <property type="match status" value="1"/>
</dbReference>